<dbReference type="PANTHER" id="PTHR33295:SF18">
    <property type="entry name" value="AAA+ ATPASE DOMAIN-CONTAINING PROTEIN"/>
    <property type="match status" value="1"/>
</dbReference>
<dbReference type="Gene3D" id="3.40.50.300">
    <property type="entry name" value="P-loop containing nucleotide triphosphate hydrolases"/>
    <property type="match status" value="1"/>
</dbReference>
<dbReference type="PANTHER" id="PTHR33295">
    <property type="entry name" value="ATPASE"/>
    <property type="match status" value="1"/>
</dbReference>
<dbReference type="InterPro" id="IPR041682">
    <property type="entry name" value="AAA_14"/>
</dbReference>
<sequence length="490" mass="58545">MTEIDVQLLAQLRTWNPWWQQGREGIDRYKDPSYKRELYTNICNQYKDGNQIVSIIGMRQVGKSTLMRQVIKNLLDSGVDPKTILYISFDDPFVRVKYDKKKIFDIIVEIFLQGLIQEDLDVYKGTLYFFLDEIHQLPNWEKTLKTYYDRSFPIRYMVSGSSSIQLQSKNKESLLGRISEYVLWPFSFREYLEFHENKDKQIQGVIQEAREVFTKYNTTFDIHTIYESLQDLYKKAFVWSKQPIQSNLQKFIVCGGFPRAWQQLDFISRQRILWEQHVGKVIFEDLVQVANIRKPRDLEFLFTYIIENNGKEVKLGEMKHNLNIHWETLDRYLSYLIRTFLIFRVERTKTKRLLQKRRSGNVKFYLTDVALRNAFYNRTEDVFFDSEEMSFIAENLVCTAIERWLRGPKKEEQVSFYKDRSGEVDFIFKGPNNITPIEVKWRSDMPPLKTLLKLETSWSTTQSLLITRDQELDLRGGRLSIPLWFFLLCF</sequence>
<evidence type="ECO:0000259" key="2">
    <source>
        <dbReference type="Pfam" id="PF13635"/>
    </source>
</evidence>
<gene>
    <name evidence="3" type="ORF">A3D77_07195</name>
</gene>
<dbReference type="Pfam" id="PF13635">
    <property type="entry name" value="DUF4143"/>
    <property type="match status" value="1"/>
</dbReference>
<dbReference type="AlphaFoldDB" id="A0A1F5ZKG5"/>
<protein>
    <recommendedName>
        <fullName evidence="5">AAA+ ATPase domain-containing protein</fullName>
    </recommendedName>
</protein>
<comment type="caution">
    <text evidence="3">The sequence shown here is derived from an EMBL/GenBank/DDBJ whole genome shotgun (WGS) entry which is preliminary data.</text>
</comment>
<dbReference type="SUPFAM" id="SSF52540">
    <property type="entry name" value="P-loop containing nucleoside triphosphate hydrolases"/>
    <property type="match status" value="1"/>
</dbReference>
<dbReference type="Proteomes" id="UP000176923">
    <property type="component" value="Unassembled WGS sequence"/>
</dbReference>
<organism evidence="3 4">
    <name type="scientific">Candidatus Gottesmanbacteria bacterium RIFCSPHIGHO2_02_FULL_39_11</name>
    <dbReference type="NCBI Taxonomy" id="1798382"/>
    <lineage>
        <taxon>Bacteria</taxon>
        <taxon>Candidatus Gottesmaniibacteriota</taxon>
    </lineage>
</organism>
<feature type="domain" description="DUF4143" evidence="2">
    <location>
        <begin position="284"/>
        <end position="441"/>
    </location>
</feature>
<evidence type="ECO:0000313" key="4">
    <source>
        <dbReference type="Proteomes" id="UP000176923"/>
    </source>
</evidence>
<evidence type="ECO:0000313" key="3">
    <source>
        <dbReference type="EMBL" id="OGG12814.1"/>
    </source>
</evidence>
<name>A0A1F5ZKG5_9BACT</name>
<evidence type="ECO:0008006" key="5">
    <source>
        <dbReference type="Google" id="ProtNLM"/>
    </source>
</evidence>
<evidence type="ECO:0000259" key="1">
    <source>
        <dbReference type="Pfam" id="PF13173"/>
    </source>
</evidence>
<proteinExistence type="predicted"/>
<dbReference type="Pfam" id="PF13173">
    <property type="entry name" value="AAA_14"/>
    <property type="match status" value="1"/>
</dbReference>
<reference evidence="3 4" key="1">
    <citation type="journal article" date="2016" name="Nat. Commun.">
        <title>Thousands of microbial genomes shed light on interconnected biogeochemical processes in an aquifer system.</title>
        <authorList>
            <person name="Anantharaman K."/>
            <person name="Brown C.T."/>
            <person name="Hug L.A."/>
            <person name="Sharon I."/>
            <person name="Castelle C.J."/>
            <person name="Probst A.J."/>
            <person name="Thomas B.C."/>
            <person name="Singh A."/>
            <person name="Wilkins M.J."/>
            <person name="Karaoz U."/>
            <person name="Brodie E.L."/>
            <person name="Williams K.H."/>
            <person name="Hubbard S.S."/>
            <person name="Banfield J.F."/>
        </authorList>
    </citation>
    <scope>NUCLEOTIDE SEQUENCE [LARGE SCALE GENOMIC DNA]</scope>
</reference>
<dbReference type="InterPro" id="IPR025420">
    <property type="entry name" value="DUF4143"/>
</dbReference>
<dbReference type="InterPro" id="IPR027417">
    <property type="entry name" value="P-loop_NTPase"/>
</dbReference>
<dbReference type="EMBL" id="MFJL01000041">
    <property type="protein sequence ID" value="OGG12814.1"/>
    <property type="molecule type" value="Genomic_DNA"/>
</dbReference>
<accession>A0A1F5ZKG5</accession>
<dbReference type="STRING" id="1798382.A3D77_07195"/>
<feature type="domain" description="AAA" evidence="1">
    <location>
        <begin position="50"/>
        <end position="192"/>
    </location>
</feature>